<gene>
    <name evidence="2" type="ORF">Pmani_007894</name>
</gene>
<evidence type="ECO:0000313" key="3">
    <source>
        <dbReference type="Proteomes" id="UP001292094"/>
    </source>
</evidence>
<dbReference type="AlphaFoldDB" id="A0AAE1UK96"/>
<dbReference type="Proteomes" id="UP001292094">
    <property type="component" value="Unassembled WGS sequence"/>
</dbReference>
<feature type="region of interest" description="Disordered" evidence="1">
    <location>
        <begin position="55"/>
        <end position="106"/>
    </location>
</feature>
<feature type="compositionally biased region" description="Low complexity" evidence="1">
    <location>
        <begin position="80"/>
        <end position="94"/>
    </location>
</feature>
<protein>
    <submittedName>
        <fullName evidence="2">Uncharacterized protein</fullName>
    </submittedName>
</protein>
<comment type="caution">
    <text evidence="2">The sequence shown here is derived from an EMBL/GenBank/DDBJ whole genome shotgun (WGS) entry which is preliminary data.</text>
</comment>
<dbReference type="EMBL" id="JAWZYT010000602">
    <property type="protein sequence ID" value="KAK4321289.1"/>
    <property type="molecule type" value="Genomic_DNA"/>
</dbReference>
<name>A0AAE1UK96_9EUCA</name>
<proteinExistence type="predicted"/>
<sequence length="106" mass="11869">MFGCEARVGLTTSSLLMEVITRMENEDDLLAVTPIRPDLTMTTLSPKLMVLQTRSKLQDLPRSQQHHLPVSSGESEEHVTSLSPSPSDSPVSSVAERIKEIKRRRR</sequence>
<accession>A0AAE1UK96</accession>
<evidence type="ECO:0000313" key="2">
    <source>
        <dbReference type="EMBL" id="KAK4321289.1"/>
    </source>
</evidence>
<reference evidence="2" key="1">
    <citation type="submission" date="2023-11" db="EMBL/GenBank/DDBJ databases">
        <title>Genome assemblies of two species of porcelain crab, Petrolisthes cinctipes and Petrolisthes manimaculis (Anomura: Porcellanidae).</title>
        <authorList>
            <person name="Angst P."/>
        </authorList>
    </citation>
    <scope>NUCLEOTIDE SEQUENCE</scope>
    <source>
        <strain evidence="2">PB745_02</strain>
        <tissue evidence="2">Gill</tissue>
    </source>
</reference>
<evidence type="ECO:0000256" key="1">
    <source>
        <dbReference type="SAM" id="MobiDB-lite"/>
    </source>
</evidence>
<organism evidence="2 3">
    <name type="scientific">Petrolisthes manimaculis</name>
    <dbReference type="NCBI Taxonomy" id="1843537"/>
    <lineage>
        <taxon>Eukaryota</taxon>
        <taxon>Metazoa</taxon>
        <taxon>Ecdysozoa</taxon>
        <taxon>Arthropoda</taxon>
        <taxon>Crustacea</taxon>
        <taxon>Multicrustacea</taxon>
        <taxon>Malacostraca</taxon>
        <taxon>Eumalacostraca</taxon>
        <taxon>Eucarida</taxon>
        <taxon>Decapoda</taxon>
        <taxon>Pleocyemata</taxon>
        <taxon>Anomura</taxon>
        <taxon>Galatheoidea</taxon>
        <taxon>Porcellanidae</taxon>
        <taxon>Petrolisthes</taxon>
    </lineage>
</organism>
<keyword evidence="3" id="KW-1185">Reference proteome</keyword>